<evidence type="ECO:0000256" key="3">
    <source>
        <dbReference type="ARBA" id="ARBA00022723"/>
    </source>
</evidence>
<feature type="domain" description="1-deoxy-D-xylulose 5-phosphate reductoisomerase C-terminal" evidence="11">
    <location>
        <begin position="146"/>
        <end position="233"/>
    </location>
</feature>
<dbReference type="GO" id="GO:0070402">
    <property type="term" value="F:NADPH binding"/>
    <property type="evidence" value="ECO:0007669"/>
    <property type="project" value="InterPro"/>
</dbReference>
<evidence type="ECO:0000256" key="2">
    <source>
        <dbReference type="ARBA" id="ARBA00006825"/>
    </source>
</evidence>
<dbReference type="PIRSF" id="PIRSF006205">
    <property type="entry name" value="Dxp_reductismrs"/>
    <property type="match status" value="1"/>
</dbReference>
<feature type="binding site" evidence="9">
    <location>
        <position position="126"/>
    </location>
    <ligand>
        <name>NADPH</name>
        <dbReference type="ChEBI" id="CHEBI:57783"/>
    </ligand>
</feature>
<keyword evidence="7 9" id="KW-0414">Isoprene biosynthesis</keyword>
<dbReference type="NCBIfam" id="TIGR00243">
    <property type="entry name" value="Dxr"/>
    <property type="match status" value="1"/>
</dbReference>
<feature type="binding site" evidence="9">
    <location>
        <position position="125"/>
    </location>
    <ligand>
        <name>1-deoxy-D-xylulose 5-phosphate</name>
        <dbReference type="ChEBI" id="CHEBI:57792"/>
    </ligand>
</feature>
<feature type="binding site" evidence="9">
    <location>
        <position position="221"/>
    </location>
    <ligand>
        <name>1-deoxy-D-xylulose 5-phosphate</name>
        <dbReference type="ChEBI" id="CHEBI:57792"/>
    </ligand>
</feature>
<keyword evidence="4 9" id="KW-0521">NADP</keyword>
<evidence type="ECO:0000259" key="11">
    <source>
        <dbReference type="Pfam" id="PF08436"/>
    </source>
</evidence>
<dbReference type="GO" id="GO:0030145">
    <property type="term" value="F:manganese ion binding"/>
    <property type="evidence" value="ECO:0007669"/>
    <property type="project" value="TreeGrafter"/>
</dbReference>
<comment type="catalytic activity">
    <reaction evidence="8">
        <text>2-C-methyl-D-erythritol 4-phosphate + NADP(+) = 1-deoxy-D-xylulose 5-phosphate + NADPH + H(+)</text>
        <dbReference type="Rhea" id="RHEA:13717"/>
        <dbReference type="ChEBI" id="CHEBI:15378"/>
        <dbReference type="ChEBI" id="CHEBI:57783"/>
        <dbReference type="ChEBI" id="CHEBI:57792"/>
        <dbReference type="ChEBI" id="CHEBI:58262"/>
        <dbReference type="ChEBI" id="CHEBI:58349"/>
        <dbReference type="EC" id="1.1.1.267"/>
    </reaction>
    <physiologicalReaction direction="right-to-left" evidence="8">
        <dbReference type="Rhea" id="RHEA:13719"/>
    </physiologicalReaction>
</comment>
<dbReference type="Pfam" id="PF08436">
    <property type="entry name" value="DXP_redisom_C"/>
    <property type="match status" value="1"/>
</dbReference>
<dbReference type="GO" id="GO:0030604">
    <property type="term" value="F:1-deoxy-D-xylulose-5-phosphate reductoisomerase activity"/>
    <property type="evidence" value="ECO:0007669"/>
    <property type="project" value="UniProtKB-UniRule"/>
</dbReference>
<evidence type="ECO:0000256" key="6">
    <source>
        <dbReference type="ARBA" id="ARBA00023211"/>
    </source>
</evidence>
<comment type="similarity">
    <text evidence="2 9">Belongs to the DXR family.</text>
</comment>
<dbReference type="SUPFAM" id="SSF69055">
    <property type="entry name" value="1-deoxy-D-xylulose-5-phosphate reductoisomerase, C-terminal domain"/>
    <property type="match status" value="1"/>
</dbReference>
<evidence type="ECO:0000256" key="1">
    <source>
        <dbReference type="ARBA" id="ARBA00005094"/>
    </source>
</evidence>
<evidence type="ECO:0000256" key="5">
    <source>
        <dbReference type="ARBA" id="ARBA00023002"/>
    </source>
</evidence>
<name>A0AAW7XAG4_9GAMM</name>
<dbReference type="SUPFAM" id="SSF51735">
    <property type="entry name" value="NAD(P)-binding Rossmann-fold domains"/>
    <property type="match status" value="1"/>
</dbReference>
<evidence type="ECO:0000259" key="10">
    <source>
        <dbReference type="Pfam" id="PF02670"/>
    </source>
</evidence>
<dbReference type="Pfam" id="PF02670">
    <property type="entry name" value="DXP_reductoisom"/>
    <property type="match status" value="1"/>
</dbReference>
<feature type="binding site" evidence="9">
    <location>
        <position position="216"/>
    </location>
    <ligand>
        <name>1-deoxy-D-xylulose 5-phosphate</name>
        <dbReference type="ChEBI" id="CHEBI:57792"/>
    </ligand>
</feature>
<accession>A0AAW7XAG4</accession>
<dbReference type="HAMAP" id="MF_00183">
    <property type="entry name" value="DXP_reductoisom"/>
    <property type="match status" value="1"/>
</dbReference>
<dbReference type="FunFam" id="3.40.50.720:FF:000045">
    <property type="entry name" value="1-deoxy-D-xylulose 5-phosphate reductoisomerase"/>
    <property type="match status" value="1"/>
</dbReference>
<feature type="binding site" evidence="9">
    <location>
        <position position="203"/>
    </location>
    <ligand>
        <name>1-deoxy-D-xylulose 5-phosphate</name>
        <dbReference type="ChEBI" id="CHEBI:57792"/>
    </ligand>
</feature>
<keyword evidence="5 9" id="KW-0560">Oxidoreductase</keyword>
<feature type="binding site" evidence="9">
    <location>
        <position position="151"/>
    </location>
    <ligand>
        <name>1-deoxy-D-xylulose 5-phosphate</name>
        <dbReference type="ChEBI" id="CHEBI:57792"/>
    </ligand>
</feature>
<dbReference type="GO" id="GO:0051484">
    <property type="term" value="P:isopentenyl diphosphate biosynthetic process, methylerythritol 4-phosphate pathway involved in terpenoid biosynthetic process"/>
    <property type="evidence" value="ECO:0007669"/>
    <property type="project" value="UniProtKB-ARBA"/>
</dbReference>
<comment type="caution">
    <text evidence="13">The sequence shown here is derived from an EMBL/GenBank/DDBJ whole genome shotgun (WGS) entry which is preliminary data.</text>
</comment>
<dbReference type="PANTHER" id="PTHR30525">
    <property type="entry name" value="1-DEOXY-D-XYLULOSE 5-PHOSPHATE REDUCTOISOMERASE"/>
    <property type="match status" value="1"/>
</dbReference>
<organism evidence="13 14">
    <name type="scientific">Saccharophagus degradans</name>
    <dbReference type="NCBI Taxonomy" id="86304"/>
    <lineage>
        <taxon>Bacteria</taxon>
        <taxon>Pseudomonadati</taxon>
        <taxon>Pseudomonadota</taxon>
        <taxon>Gammaproteobacteria</taxon>
        <taxon>Cellvibrionales</taxon>
        <taxon>Cellvibrionaceae</taxon>
        <taxon>Saccharophagus</taxon>
    </lineage>
</organism>
<dbReference type="InterPro" id="IPR026877">
    <property type="entry name" value="DXPR_C"/>
</dbReference>
<feature type="binding site" evidence="9">
    <location>
        <position position="222"/>
    </location>
    <ligand>
        <name>1-deoxy-D-xylulose 5-phosphate</name>
        <dbReference type="ChEBI" id="CHEBI:57792"/>
    </ligand>
</feature>
<feature type="binding site" evidence="9">
    <location>
        <position position="225"/>
    </location>
    <ligand>
        <name>Mn(2+)</name>
        <dbReference type="ChEBI" id="CHEBI:29035"/>
    </ligand>
</feature>
<comment type="pathway">
    <text evidence="1 9">Isoprenoid biosynthesis; isopentenyl diphosphate biosynthesis via DXP pathway; isopentenyl diphosphate from 1-deoxy-D-xylulose 5-phosphate: step 1/6.</text>
</comment>
<feature type="binding site" evidence="9">
    <location>
        <position position="152"/>
    </location>
    <ligand>
        <name>Mn(2+)</name>
        <dbReference type="ChEBI" id="CHEBI:29035"/>
    </ligand>
</feature>
<dbReference type="Proteomes" id="UP001169760">
    <property type="component" value="Unassembled WGS sequence"/>
</dbReference>
<keyword evidence="9" id="KW-0460">Magnesium</keyword>
<dbReference type="Gene3D" id="3.40.50.720">
    <property type="entry name" value="NAD(P)-binding Rossmann-like Domain"/>
    <property type="match status" value="1"/>
</dbReference>
<dbReference type="AlphaFoldDB" id="A0AAW7XAG4"/>
<comment type="function">
    <text evidence="9">Catalyzes the NADPH-dependent rearrangement and reduction of 1-deoxy-D-xylulose-5-phosphate (DXP) to 2-C-methyl-D-erythritol 4-phosphate (MEP).</text>
</comment>
<gene>
    <name evidence="13" type="primary">ispC</name>
    <name evidence="9" type="synonym">dxr</name>
    <name evidence="13" type="ORF">Q4521_19345</name>
</gene>
<feature type="binding site" evidence="9">
    <location>
        <position position="11"/>
    </location>
    <ligand>
        <name>NADPH</name>
        <dbReference type="ChEBI" id="CHEBI:57783"/>
    </ligand>
</feature>
<feature type="binding site" evidence="9">
    <location>
        <position position="124"/>
    </location>
    <ligand>
        <name>NADPH</name>
        <dbReference type="ChEBI" id="CHEBI:57783"/>
    </ligand>
</feature>
<feature type="binding site" evidence="9">
    <location>
        <position position="209"/>
    </location>
    <ligand>
        <name>NADPH</name>
        <dbReference type="ChEBI" id="CHEBI:57783"/>
    </ligand>
</feature>
<dbReference type="NCBIfam" id="NF003938">
    <property type="entry name" value="PRK05447.1-1"/>
    <property type="match status" value="1"/>
</dbReference>
<dbReference type="NCBIfam" id="NF009114">
    <property type="entry name" value="PRK12464.1"/>
    <property type="match status" value="1"/>
</dbReference>
<keyword evidence="3 9" id="KW-0479">Metal-binding</keyword>
<feature type="binding site" evidence="9">
    <location>
        <position position="225"/>
    </location>
    <ligand>
        <name>1-deoxy-D-xylulose 5-phosphate</name>
        <dbReference type="ChEBI" id="CHEBI:57792"/>
    </ligand>
</feature>
<evidence type="ECO:0000256" key="9">
    <source>
        <dbReference type="HAMAP-Rule" id="MF_00183"/>
    </source>
</evidence>
<proteinExistence type="inferred from homology"/>
<comment type="cofactor">
    <cofactor evidence="9">
        <name>Mg(2+)</name>
        <dbReference type="ChEBI" id="CHEBI:18420"/>
    </cofactor>
    <cofactor evidence="9">
        <name>Mn(2+)</name>
        <dbReference type="ChEBI" id="CHEBI:29035"/>
    </cofactor>
</comment>
<evidence type="ECO:0000313" key="14">
    <source>
        <dbReference type="Proteomes" id="UP001169760"/>
    </source>
</evidence>
<evidence type="ECO:0000256" key="4">
    <source>
        <dbReference type="ARBA" id="ARBA00022857"/>
    </source>
</evidence>
<comment type="caution">
    <text evidence="9">Lacks conserved residue(s) required for the propagation of feature annotation.</text>
</comment>
<feature type="binding site" evidence="9">
    <location>
        <position position="150"/>
    </location>
    <ligand>
        <name>Mn(2+)</name>
        <dbReference type="ChEBI" id="CHEBI:29035"/>
    </ligand>
</feature>
<keyword evidence="6 9" id="KW-0464">Manganese</keyword>
<evidence type="ECO:0000256" key="8">
    <source>
        <dbReference type="ARBA" id="ARBA00048543"/>
    </source>
</evidence>
<dbReference type="SUPFAM" id="SSF55347">
    <property type="entry name" value="Glyceraldehyde-3-phosphate dehydrogenase-like, C-terminal domain"/>
    <property type="match status" value="1"/>
</dbReference>
<dbReference type="InterPro" id="IPR036291">
    <property type="entry name" value="NAD(P)-bd_dom_sf"/>
</dbReference>
<dbReference type="PANTHER" id="PTHR30525:SF0">
    <property type="entry name" value="1-DEOXY-D-XYLULOSE 5-PHOSPHATE REDUCTOISOMERASE, CHLOROPLASTIC"/>
    <property type="match status" value="1"/>
</dbReference>
<feature type="binding site" evidence="9">
    <location>
        <position position="180"/>
    </location>
    <ligand>
        <name>1-deoxy-D-xylulose 5-phosphate</name>
        <dbReference type="ChEBI" id="CHEBI:57792"/>
    </ligand>
</feature>
<feature type="domain" description="DXP reductoisomerase C-terminal" evidence="12">
    <location>
        <begin position="265"/>
        <end position="381"/>
    </location>
</feature>
<feature type="binding site" evidence="9">
    <location>
        <position position="10"/>
    </location>
    <ligand>
        <name>NADPH</name>
        <dbReference type="ChEBI" id="CHEBI:57783"/>
    </ligand>
</feature>
<evidence type="ECO:0000259" key="12">
    <source>
        <dbReference type="Pfam" id="PF13288"/>
    </source>
</evidence>
<dbReference type="InterPro" id="IPR003821">
    <property type="entry name" value="DXP_reductoisomerase"/>
</dbReference>
<dbReference type="EMBL" id="JAUOPB010000016">
    <property type="protein sequence ID" value="MDO6424653.1"/>
    <property type="molecule type" value="Genomic_DNA"/>
</dbReference>
<evidence type="ECO:0000256" key="7">
    <source>
        <dbReference type="ARBA" id="ARBA00023229"/>
    </source>
</evidence>
<dbReference type="EC" id="1.1.1.267" evidence="9"/>
<feature type="domain" description="1-deoxy-D-xylulose 5-phosphate reductoisomerase N-terminal" evidence="10">
    <location>
        <begin position="4"/>
        <end position="132"/>
    </location>
</feature>
<dbReference type="InterPro" id="IPR036169">
    <property type="entry name" value="DXPR_C_sf"/>
</dbReference>
<dbReference type="RefSeq" id="WP_303493874.1">
    <property type="nucleotide sequence ID" value="NZ_JAUOPB010000016.1"/>
</dbReference>
<dbReference type="Gene3D" id="1.10.1740.10">
    <property type="match status" value="1"/>
</dbReference>
<dbReference type="InterPro" id="IPR013512">
    <property type="entry name" value="DXP_reductoisomerase_N"/>
</dbReference>
<dbReference type="Pfam" id="PF13288">
    <property type="entry name" value="DXPR_C"/>
    <property type="match status" value="1"/>
</dbReference>
<reference evidence="13" key="1">
    <citation type="submission" date="2023-07" db="EMBL/GenBank/DDBJ databases">
        <title>Genome content predicts the carbon catabolic preferences of heterotrophic bacteria.</title>
        <authorList>
            <person name="Gralka M."/>
        </authorList>
    </citation>
    <scope>NUCLEOTIDE SEQUENCE</scope>
    <source>
        <strain evidence="13">I3M17_2</strain>
    </source>
</reference>
<feature type="binding site" evidence="9">
    <location>
        <position position="13"/>
    </location>
    <ligand>
        <name>NADPH</name>
        <dbReference type="ChEBI" id="CHEBI:57783"/>
    </ligand>
</feature>
<feature type="binding site" evidence="9">
    <location>
        <position position="152"/>
    </location>
    <ligand>
        <name>1-deoxy-D-xylulose 5-phosphate</name>
        <dbReference type="ChEBI" id="CHEBI:57792"/>
    </ligand>
</feature>
<protein>
    <recommendedName>
        <fullName evidence="9">1-deoxy-D-xylulose 5-phosphate reductoisomerase</fullName>
        <shortName evidence="9">DXP reductoisomerase</shortName>
        <ecNumber evidence="9">1.1.1.267</ecNumber>
    </recommendedName>
    <alternativeName>
        <fullName evidence="9">1-deoxyxylulose-5-phosphate reductoisomerase</fullName>
    </alternativeName>
    <alternativeName>
        <fullName evidence="9">2-C-methyl-D-erythritol 4-phosphate synthase</fullName>
    </alternativeName>
</protein>
<feature type="binding site" evidence="9">
    <location>
        <position position="12"/>
    </location>
    <ligand>
        <name>NADPH</name>
        <dbReference type="ChEBI" id="CHEBI:57783"/>
    </ligand>
</feature>
<evidence type="ECO:0000313" key="13">
    <source>
        <dbReference type="EMBL" id="MDO6424653.1"/>
    </source>
</evidence>
<sequence>MQQICVLGSTGSIGISTLDVLASHPDRFSVYALTANSSIDLLVEQCLKFSPQYAVIRDEALYLPLKQRIESLNCTTEVLAGEQALCDVASADQVDSVMAAIVGAAGLAPTLAAVEAGKRVLLANKESLVMSGKLFMQAAKAASALVLPIDSEHNAIFQCLPQPYTSLVDAGVQKILLTGSGGPFRDTPLADLSAKTPDQACAHPNWSMGRKISVDSATMMNKGLEFIEACWLFDATPEQIEIVVHPQSIIHSMVQYVDGSVLAQMGNPDMRTPIAHCLDWPRRIDSGVAPLDFFALQGLDFCRPDYQRFPALALATSAIKSGGTYPVALNAANEVAVALFLEEKIKFTDIAVIIAAVLEDWETCEPDTIAAVKEADAIARKLAYSVAAKFGY</sequence>
<dbReference type="InterPro" id="IPR013644">
    <property type="entry name" value="DXP_reductoisomerase_C"/>
</dbReference>